<sequence>MAISLPAVPFLISYPQLVESVSVSRSGTRAMSFVEYADAYWTVQMKTVPLTAAQRLLVEAFKDASRGGLVTVTYTPKHMCIPRAYWGDAANTKLTNTGNLVSITGNSLVINGVDNGLTLAAGDLISLTTGSYNSLFRVQTGAVASGNALTITVEPTVPSYITTSAVVTFKNPVANMRVMPGSFSIPDDFLPSATFTLVEIPK</sequence>
<accession>A0ABV7MXG1</accession>
<name>A0ABV7MXG1_9HYPH</name>
<dbReference type="EMBL" id="JBHRVD010000001">
    <property type="protein sequence ID" value="MFC3326203.1"/>
    <property type="molecule type" value="Genomic_DNA"/>
</dbReference>
<protein>
    <recommendedName>
        <fullName evidence="3">TIGR02217 family protein</fullName>
    </recommendedName>
</protein>
<evidence type="ECO:0008006" key="3">
    <source>
        <dbReference type="Google" id="ProtNLM"/>
    </source>
</evidence>
<dbReference type="RefSeq" id="WP_378984864.1">
    <property type="nucleotide sequence ID" value="NZ_JBHRVD010000001.1"/>
</dbReference>
<dbReference type="Proteomes" id="UP001595648">
    <property type="component" value="Unassembled WGS sequence"/>
</dbReference>
<organism evidence="1 2">
    <name type="scientific">Mesorhizobium cantuariense</name>
    <dbReference type="NCBI Taxonomy" id="1300275"/>
    <lineage>
        <taxon>Bacteria</taxon>
        <taxon>Pseudomonadati</taxon>
        <taxon>Pseudomonadota</taxon>
        <taxon>Alphaproteobacteria</taxon>
        <taxon>Hyphomicrobiales</taxon>
        <taxon>Phyllobacteriaceae</taxon>
        <taxon>Mesorhizobium</taxon>
    </lineage>
</organism>
<evidence type="ECO:0000313" key="1">
    <source>
        <dbReference type="EMBL" id="MFC3326203.1"/>
    </source>
</evidence>
<reference evidence="2" key="1">
    <citation type="journal article" date="2019" name="Int. J. Syst. Evol. Microbiol.">
        <title>The Global Catalogue of Microorganisms (GCM) 10K type strain sequencing project: providing services to taxonomists for standard genome sequencing and annotation.</title>
        <authorList>
            <consortium name="The Broad Institute Genomics Platform"/>
            <consortium name="The Broad Institute Genome Sequencing Center for Infectious Disease"/>
            <person name="Wu L."/>
            <person name="Ma J."/>
        </authorList>
    </citation>
    <scope>NUCLEOTIDE SEQUENCE [LARGE SCALE GENOMIC DNA]</scope>
    <source>
        <strain evidence="2">ICMP 19515</strain>
    </source>
</reference>
<comment type="caution">
    <text evidence="1">The sequence shown here is derived from an EMBL/GenBank/DDBJ whole genome shotgun (WGS) entry which is preliminary data.</text>
</comment>
<proteinExistence type="predicted"/>
<keyword evidence="2" id="KW-1185">Reference proteome</keyword>
<gene>
    <name evidence="1" type="ORF">ACFOJ9_31300</name>
</gene>
<evidence type="ECO:0000313" key="2">
    <source>
        <dbReference type="Proteomes" id="UP001595648"/>
    </source>
</evidence>